<evidence type="ECO:0000313" key="3">
    <source>
        <dbReference type="Proteomes" id="UP000245430"/>
    </source>
</evidence>
<dbReference type="AlphaFoldDB" id="A0A316DQT8"/>
<dbReference type="NCBIfam" id="TIGR04312">
    <property type="entry name" value="choice_anch_B"/>
    <property type="match status" value="1"/>
</dbReference>
<evidence type="ECO:0000256" key="1">
    <source>
        <dbReference type="ARBA" id="ARBA00022729"/>
    </source>
</evidence>
<dbReference type="EMBL" id="QGGP01000001">
    <property type="protein sequence ID" value="PWK20335.1"/>
    <property type="molecule type" value="Genomic_DNA"/>
</dbReference>
<organism evidence="2 3">
    <name type="scientific">Xanthomarina spongicola</name>
    <dbReference type="NCBI Taxonomy" id="570520"/>
    <lineage>
        <taxon>Bacteria</taxon>
        <taxon>Pseudomonadati</taxon>
        <taxon>Bacteroidota</taxon>
        <taxon>Flavobacteriia</taxon>
        <taxon>Flavobacteriales</taxon>
        <taxon>Flavobacteriaceae</taxon>
        <taxon>Xanthomarina</taxon>
    </lineage>
</organism>
<dbReference type="Gene3D" id="4.10.1080.10">
    <property type="entry name" value="TSP type-3 repeat"/>
    <property type="match status" value="1"/>
</dbReference>
<dbReference type="RefSeq" id="WP_109680628.1">
    <property type="nucleotide sequence ID" value="NZ_QGGP01000001.1"/>
</dbReference>
<proteinExistence type="predicted"/>
<dbReference type="PANTHER" id="PTHR38787">
    <property type="entry name" value="REGULATORY P DOMAIN-CONTAINING PROTEIN"/>
    <property type="match status" value="1"/>
</dbReference>
<dbReference type="Pfam" id="PF02412">
    <property type="entry name" value="TSP_3"/>
    <property type="match status" value="2"/>
</dbReference>
<protein>
    <submittedName>
        <fullName evidence="2">Choice-of-anchor B domain-containing protein</fullName>
    </submittedName>
</protein>
<dbReference type="InterPro" id="IPR003367">
    <property type="entry name" value="Thrombospondin_3-like_rpt"/>
</dbReference>
<keyword evidence="3" id="KW-1185">Reference proteome</keyword>
<dbReference type="InterPro" id="IPR027589">
    <property type="entry name" value="Choice_anch_B"/>
</dbReference>
<evidence type="ECO:0000313" key="2">
    <source>
        <dbReference type="EMBL" id="PWK20335.1"/>
    </source>
</evidence>
<dbReference type="GO" id="GO:0005576">
    <property type="term" value="C:extracellular region"/>
    <property type="evidence" value="ECO:0007669"/>
    <property type="project" value="TreeGrafter"/>
</dbReference>
<dbReference type="InterPro" id="IPR028974">
    <property type="entry name" value="TSP_type-3_rpt"/>
</dbReference>
<dbReference type="SUPFAM" id="SSF103647">
    <property type="entry name" value="TSP type-3 repeat"/>
    <property type="match status" value="1"/>
</dbReference>
<gene>
    <name evidence="2" type="ORF">LX78_00034</name>
</gene>
<sequence length="493" mass="53702">MFTFKTLSTFFKIFLFGCIVLTCFQSCDDEPVDPLVVVDTDDDGIPDASDNCPNDFNPDQEDFNDNGIGDACESVSEIDTDNDGIFDDVDNCPLIPNPGQEDTDNDGIGDACDDVPALTPLYPCEGGMAGPYACNDYDLMGYIPLEELAEIGAEGNDSWGWTDPTTNKEYALVCSTQGTAFVDMTDPTAPILLGKLASANPGNSGNKWRDVKTYNNYAFIVSEATGHGMQVFDLTRLRDVTSPPETFTADAHYTDFGSAHNIVINETSGYAYIVGSNINSGGPLFINIQNPTNPVNEGSFPGYSHDAQVVTYNGPDADYAGQEILIGSNANEVVLANVTDKSNPIPISTVTYNNIGYVHQGWFTEDMTYFLLGDETDELGFGNNTRTIVFDFSDLDNPTLHMNYNGPTAAIDHNGYVKGNDYYQANYSAGLRIIDISNVSSNSMEEIGYFDTYPENNNTSFKGAWNVYPYFASGNIIVSDINRGLFIVRKSGT</sequence>
<dbReference type="GO" id="GO:0007155">
    <property type="term" value="P:cell adhesion"/>
    <property type="evidence" value="ECO:0007669"/>
    <property type="project" value="InterPro"/>
</dbReference>
<dbReference type="GO" id="GO:0005509">
    <property type="term" value="F:calcium ion binding"/>
    <property type="evidence" value="ECO:0007669"/>
    <property type="project" value="InterPro"/>
</dbReference>
<name>A0A316DQT8_9FLAO</name>
<dbReference type="Proteomes" id="UP000245430">
    <property type="component" value="Unassembled WGS sequence"/>
</dbReference>
<keyword evidence="1" id="KW-0732">Signal</keyword>
<dbReference type="PANTHER" id="PTHR38787:SF3">
    <property type="entry name" value="REGULATORY P DOMAIN-CONTAINING PROTEIN"/>
    <property type="match status" value="1"/>
</dbReference>
<dbReference type="OrthoDB" id="9815940at2"/>
<reference evidence="2 3" key="1">
    <citation type="submission" date="2018-05" db="EMBL/GenBank/DDBJ databases">
        <title>Genomic Encyclopedia of Archaeal and Bacterial Type Strains, Phase II (KMG-II): from individual species to whole genera.</title>
        <authorList>
            <person name="Goeker M."/>
        </authorList>
    </citation>
    <scope>NUCLEOTIDE SEQUENCE [LARGE SCALE GENOMIC DNA]</scope>
    <source>
        <strain evidence="2 3">DSM 22637</strain>
    </source>
</reference>
<dbReference type="PROSITE" id="PS51234">
    <property type="entry name" value="TSP3"/>
    <property type="match status" value="1"/>
</dbReference>
<accession>A0A316DQT8</accession>
<comment type="caution">
    <text evidence="2">The sequence shown here is derived from an EMBL/GenBank/DDBJ whole genome shotgun (WGS) entry which is preliminary data.</text>
</comment>
<dbReference type="InterPro" id="IPR017897">
    <property type="entry name" value="Thrombospondin_3_rpt"/>
</dbReference>